<comment type="caution">
    <text evidence="8">The sequence shown here is derived from an EMBL/GenBank/DDBJ whole genome shotgun (WGS) entry which is preliminary data.</text>
</comment>
<protein>
    <submittedName>
        <fullName evidence="8">Site-specific recombinase XerC</fullName>
    </submittedName>
</protein>
<keyword evidence="9" id="KW-1185">Reference proteome</keyword>
<sequence length="308" mass="35029">METDHRWYPLLREWRRALKADNKSPRTIGNYDESTRLFAAWLDQLPEPPDEPADITTTMVRDWIGHLLDTRSASTADTRYRHLQQWFKWLVAEGEIDEHPMAKMKPPEIPPAPVPVVPDDVWDRLLDGCKGRDLISRRDAALIRLFTDNGPRLSEVANLTVDDIDFDLDVIQVVGKGRRPRAVPFSPKTGQALSRYLRVRANDKWAHHKALWLSEKGKGPLTANGIKLMLRRRGKAAGINEEIGRNVHAHLGRHASAHAWKMAGASTEDMMRVFGWRTDAMARRYGESAADERALATARKLSLGDRLK</sequence>
<dbReference type="PANTHER" id="PTHR30349">
    <property type="entry name" value="PHAGE INTEGRASE-RELATED"/>
    <property type="match status" value="1"/>
</dbReference>
<dbReference type="InterPro" id="IPR044068">
    <property type="entry name" value="CB"/>
</dbReference>
<keyword evidence="2" id="KW-0229">DNA integration</keyword>
<evidence type="ECO:0000313" key="8">
    <source>
        <dbReference type="EMBL" id="MBP2331208.1"/>
    </source>
</evidence>
<dbReference type="Gene3D" id="1.10.443.10">
    <property type="entry name" value="Intergrase catalytic core"/>
    <property type="match status" value="1"/>
</dbReference>
<dbReference type="InterPro" id="IPR013762">
    <property type="entry name" value="Integrase-like_cat_sf"/>
</dbReference>
<dbReference type="Gene3D" id="1.10.150.130">
    <property type="match status" value="1"/>
</dbReference>
<dbReference type="SUPFAM" id="SSF56349">
    <property type="entry name" value="DNA breaking-rejoining enzymes"/>
    <property type="match status" value="1"/>
</dbReference>
<feature type="domain" description="Core-binding (CB)" evidence="7">
    <location>
        <begin position="5"/>
        <end position="91"/>
    </location>
</feature>
<dbReference type="Pfam" id="PF13495">
    <property type="entry name" value="Phage_int_SAM_4"/>
    <property type="match status" value="1"/>
</dbReference>
<keyword evidence="4" id="KW-0233">DNA recombination</keyword>
<comment type="similarity">
    <text evidence="1">Belongs to the 'phage' integrase family.</text>
</comment>
<dbReference type="InterPro" id="IPR011010">
    <property type="entry name" value="DNA_brk_join_enz"/>
</dbReference>
<dbReference type="Pfam" id="PF00589">
    <property type="entry name" value="Phage_integrase"/>
    <property type="match status" value="1"/>
</dbReference>
<gene>
    <name evidence="8" type="ORF">JOF56_011593</name>
</gene>
<dbReference type="InterPro" id="IPR004107">
    <property type="entry name" value="Integrase_SAM-like_N"/>
</dbReference>
<dbReference type="EMBL" id="JAGINW010000001">
    <property type="protein sequence ID" value="MBP2331208.1"/>
    <property type="molecule type" value="Genomic_DNA"/>
</dbReference>
<proteinExistence type="inferred from homology"/>
<accession>A0ABS4U4S7</accession>
<dbReference type="PROSITE" id="PS51900">
    <property type="entry name" value="CB"/>
    <property type="match status" value="1"/>
</dbReference>
<dbReference type="PANTHER" id="PTHR30349:SF41">
    <property type="entry name" value="INTEGRASE_RECOMBINASE PROTEIN MJ0367-RELATED"/>
    <property type="match status" value="1"/>
</dbReference>
<organism evidence="8 9">
    <name type="scientific">Kibdelosporangium banguiense</name>
    <dbReference type="NCBI Taxonomy" id="1365924"/>
    <lineage>
        <taxon>Bacteria</taxon>
        <taxon>Bacillati</taxon>
        <taxon>Actinomycetota</taxon>
        <taxon>Actinomycetes</taxon>
        <taxon>Pseudonocardiales</taxon>
        <taxon>Pseudonocardiaceae</taxon>
        <taxon>Kibdelosporangium</taxon>
    </lineage>
</organism>
<dbReference type="InterPro" id="IPR002104">
    <property type="entry name" value="Integrase_catalytic"/>
</dbReference>
<keyword evidence="3 5" id="KW-0238">DNA-binding</keyword>
<evidence type="ECO:0000259" key="7">
    <source>
        <dbReference type="PROSITE" id="PS51900"/>
    </source>
</evidence>
<dbReference type="Proteomes" id="UP001519332">
    <property type="component" value="Unassembled WGS sequence"/>
</dbReference>
<reference evidence="8 9" key="1">
    <citation type="submission" date="2021-03" db="EMBL/GenBank/DDBJ databases">
        <title>Sequencing the genomes of 1000 actinobacteria strains.</title>
        <authorList>
            <person name="Klenk H.-P."/>
        </authorList>
    </citation>
    <scope>NUCLEOTIDE SEQUENCE [LARGE SCALE GENOMIC DNA]</scope>
    <source>
        <strain evidence="8 9">DSM 46670</strain>
    </source>
</reference>
<feature type="domain" description="Tyr recombinase" evidence="6">
    <location>
        <begin position="111"/>
        <end position="299"/>
    </location>
</feature>
<evidence type="ECO:0000256" key="2">
    <source>
        <dbReference type="ARBA" id="ARBA00022908"/>
    </source>
</evidence>
<evidence type="ECO:0000256" key="3">
    <source>
        <dbReference type="ARBA" id="ARBA00023125"/>
    </source>
</evidence>
<dbReference type="InterPro" id="IPR010998">
    <property type="entry name" value="Integrase_recombinase_N"/>
</dbReference>
<evidence type="ECO:0000256" key="5">
    <source>
        <dbReference type="PROSITE-ProRule" id="PRU01248"/>
    </source>
</evidence>
<dbReference type="CDD" id="cd00397">
    <property type="entry name" value="DNA_BRE_C"/>
    <property type="match status" value="1"/>
</dbReference>
<dbReference type="RefSeq" id="WP_209647827.1">
    <property type="nucleotide sequence ID" value="NZ_JAGINW010000001.1"/>
</dbReference>
<dbReference type="InterPro" id="IPR050090">
    <property type="entry name" value="Tyrosine_recombinase_XerCD"/>
</dbReference>
<evidence type="ECO:0000256" key="4">
    <source>
        <dbReference type="ARBA" id="ARBA00023172"/>
    </source>
</evidence>
<evidence type="ECO:0000259" key="6">
    <source>
        <dbReference type="PROSITE" id="PS51898"/>
    </source>
</evidence>
<evidence type="ECO:0000313" key="9">
    <source>
        <dbReference type="Proteomes" id="UP001519332"/>
    </source>
</evidence>
<name>A0ABS4U4S7_9PSEU</name>
<dbReference type="PROSITE" id="PS51898">
    <property type="entry name" value="TYR_RECOMBINASE"/>
    <property type="match status" value="1"/>
</dbReference>
<evidence type="ECO:0000256" key="1">
    <source>
        <dbReference type="ARBA" id="ARBA00008857"/>
    </source>
</evidence>